<keyword evidence="1" id="KW-0732">Signal</keyword>
<evidence type="ECO:0000256" key="1">
    <source>
        <dbReference type="SAM" id="SignalP"/>
    </source>
</evidence>
<evidence type="ECO:0000313" key="2">
    <source>
        <dbReference type="EMBL" id="AQS47513.1"/>
    </source>
</evidence>
<dbReference type="EMBL" id="CP019437">
    <property type="protein sequence ID" value="AQS47513.1"/>
    <property type="molecule type" value="Genomic_DNA"/>
</dbReference>
<accession>A0ABN4XDY4</accession>
<protein>
    <submittedName>
        <fullName evidence="2">Uncharacterized protein</fullName>
    </submittedName>
</protein>
<name>A0ABN4XDY4_9RHOB</name>
<gene>
    <name evidence="2" type="ORF">BMG03_06650</name>
</gene>
<evidence type="ECO:0000313" key="3">
    <source>
        <dbReference type="Proteomes" id="UP000185622"/>
    </source>
</evidence>
<dbReference type="RefSeq" id="WP_075776190.1">
    <property type="nucleotide sequence ID" value="NZ_CP019437.1"/>
</dbReference>
<reference evidence="2 3" key="1">
    <citation type="submission" date="2017-01" db="EMBL/GenBank/DDBJ databases">
        <title>The complete genome sequence of a sulfur-oxidizing marine bacterium Thioclava sp. 25B10_4T.</title>
        <authorList>
            <person name="Liu Y."/>
            <person name="Lai Q."/>
            <person name="Shao Z."/>
        </authorList>
    </citation>
    <scope>NUCLEOTIDE SEQUENCE [LARGE SCALE GENOMIC DNA]</scope>
    <source>
        <strain evidence="2 3">25B10_4</strain>
    </source>
</reference>
<organism evidence="2 3">
    <name type="scientific">Thioclava nitratireducens</name>
    <dbReference type="NCBI Taxonomy" id="1915078"/>
    <lineage>
        <taxon>Bacteria</taxon>
        <taxon>Pseudomonadati</taxon>
        <taxon>Pseudomonadota</taxon>
        <taxon>Alphaproteobacteria</taxon>
        <taxon>Rhodobacterales</taxon>
        <taxon>Paracoccaceae</taxon>
        <taxon>Thioclava</taxon>
    </lineage>
</organism>
<proteinExistence type="predicted"/>
<dbReference type="Proteomes" id="UP000185622">
    <property type="component" value="Chromosome"/>
</dbReference>
<feature type="signal peptide" evidence="1">
    <location>
        <begin position="1"/>
        <end position="23"/>
    </location>
</feature>
<sequence length="419" mass="45261">MCSARLVTCFAALLAVSPIAAHAQDGPVTAKITRSNAPAVDPISARIGAEGIAAVLADLKSRDALAPKDRFALAGLEFLASLEAATRWQMEAGAARVLMPLIGNVPGESAAPRETFTADAVTRESEALIAEMDRARSALDGVADGPEFGLAIDLNDLWFDLDGNGARDDGEAAVTILRGVFMPRAPETEAAEARIVRFDNADAAWLSAYTHLISGAGELTLAFDPEPAIARVLETYAKLVEAQEKAASAGQFSSMDGLRIFSFVDPAAALLDMLHQQPDPQHTRAARDHWLTMIADNRQFWDLAEAETDNQAEWIPSDAQDQALDVEFPDRLGETWRGVLSDGEALLTSEKSFPFWRVPIGVDLGAWLEDPAPLPLTGVVQGWALDPYFTDAPMLTPENWTRFSRLVGSRTGLMMFMLN</sequence>
<feature type="chain" id="PRO_5046845760" evidence="1">
    <location>
        <begin position="24"/>
        <end position="419"/>
    </location>
</feature>
<keyword evidence="3" id="KW-1185">Reference proteome</keyword>